<organism evidence="1 2">
    <name type="scientific">Candidatus Kaiserbacteria bacterium RIFCSPHIGHO2_01_FULL_56_24</name>
    <dbReference type="NCBI Taxonomy" id="1798487"/>
    <lineage>
        <taxon>Bacteria</taxon>
        <taxon>Candidatus Kaiseribacteriota</taxon>
    </lineage>
</organism>
<sequence>MRIFVGAGLFVAGILATIGAQQIVTQIPSHGKCSWEEKEARSEALTGNKLIAYLFPCNGLSLGMKIHMGETGDYISSVGGKDYALLQAVGFQIQTAAGDTNNCAIWTYSLKNRRAHFRGIADCGLIR</sequence>
<dbReference type="EMBL" id="MFLA01000047">
    <property type="protein sequence ID" value="OGG57685.1"/>
    <property type="molecule type" value="Genomic_DNA"/>
</dbReference>
<dbReference type="Proteomes" id="UP000176377">
    <property type="component" value="Unassembled WGS sequence"/>
</dbReference>
<comment type="caution">
    <text evidence="1">The sequence shown here is derived from an EMBL/GenBank/DDBJ whole genome shotgun (WGS) entry which is preliminary data.</text>
</comment>
<name>A0A1F6D8I5_9BACT</name>
<accession>A0A1F6D8I5</accession>
<reference evidence="1 2" key="1">
    <citation type="journal article" date="2016" name="Nat. Commun.">
        <title>Thousands of microbial genomes shed light on interconnected biogeochemical processes in an aquifer system.</title>
        <authorList>
            <person name="Anantharaman K."/>
            <person name="Brown C.T."/>
            <person name="Hug L.A."/>
            <person name="Sharon I."/>
            <person name="Castelle C.J."/>
            <person name="Probst A.J."/>
            <person name="Thomas B.C."/>
            <person name="Singh A."/>
            <person name="Wilkins M.J."/>
            <person name="Karaoz U."/>
            <person name="Brodie E.L."/>
            <person name="Williams K.H."/>
            <person name="Hubbard S.S."/>
            <person name="Banfield J.F."/>
        </authorList>
    </citation>
    <scope>NUCLEOTIDE SEQUENCE [LARGE SCALE GENOMIC DNA]</scope>
</reference>
<proteinExistence type="predicted"/>
<protein>
    <submittedName>
        <fullName evidence="1">Uncharacterized protein</fullName>
    </submittedName>
</protein>
<gene>
    <name evidence="1" type="ORF">A2765_06115</name>
</gene>
<dbReference type="AlphaFoldDB" id="A0A1F6D8I5"/>
<evidence type="ECO:0000313" key="1">
    <source>
        <dbReference type="EMBL" id="OGG57685.1"/>
    </source>
</evidence>
<evidence type="ECO:0000313" key="2">
    <source>
        <dbReference type="Proteomes" id="UP000176377"/>
    </source>
</evidence>